<dbReference type="AlphaFoldDB" id="A0A4U5LZN2"/>
<dbReference type="InterPro" id="IPR009057">
    <property type="entry name" value="Homeodomain-like_sf"/>
</dbReference>
<evidence type="ECO:0008006" key="4">
    <source>
        <dbReference type="Google" id="ProtNLM"/>
    </source>
</evidence>
<proteinExistence type="predicted"/>
<reference evidence="2 3" key="2">
    <citation type="journal article" date="2019" name="G3 (Bethesda)">
        <title>Hybrid Assembly of the Genome of the Entomopathogenic Nematode Steinernema carpocapsae Identifies the X-Chromosome.</title>
        <authorList>
            <person name="Serra L."/>
            <person name="Macchietto M."/>
            <person name="Macias-Munoz A."/>
            <person name="McGill C.J."/>
            <person name="Rodriguez I.M."/>
            <person name="Rodriguez B."/>
            <person name="Murad R."/>
            <person name="Mortazavi A."/>
        </authorList>
    </citation>
    <scope>NUCLEOTIDE SEQUENCE [LARGE SCALE GENOMIC DNA]</scope>
    <source>
        <strain evidence="2 3">ALL</strain>
    </source>
</reference>
<evidence type="ECO:0000256" key="1">
    <source>
        <dbReference type="ARBA" id="ARBA00004123"/>
    </source>
</evidence>
<organism evidence="2 3">
    <name type="scientific">Steinernema carpocapsae</name>
    <name type="common">Entomopathogenic nematode</name>
    <dbReference type="NCBI Taxonomy" id="34508"/>
    <lineage>
        <taxon>Eukaryota</taxon>
        <taxon>Metazoa</taxon>
        <taxon>Ecdysozoa</taxon>
        <taxon>Nematoda</taxon>
        <taxon>Chromadorea</taxon>
        <taxon>Rhabditida</taxon>
        <taxon>Tylenchina</taxon>
        <taxon>Panagrolaimomorpha</taxon>
        <taxon>Strongyloidoidea</taxon>
        <taxon>Steinernematidae</taxon>
        <taxon>Steinernema</taxon>
    </lineage>
</organism>
<comment type="subcellular location">
    <subcellularLocation>
        <location evidence="1">Nucleus</location>
    </subcellularLocation>
</comment>
<evidence type="ECO:0000313" key="2">
    <source>
        <dbReference type="EMBL" id="TKR61423.1"/>
    </source>
</evidence>
<reference evidence="2 3" key="1">
    <citation type="journal article" date="2015" name="Genome Biol.">
        <title>Comparative genomics of Steinernema reveals deeply conserved gene regulatory networks.</title>
        <authorList>
            <person name="Dillman A.R."/>
            <person name="Macchietto M."/>
            <person name="Porter C.F."/>
            <person name="Rogers A."/>
            <person name="Williams B."/>
            <person name="Antoshechkin I."/>
            <person name="Lee M.M."/>
            <person name="Goodwin Z."/>
            <person name="Lu X."/>
            <person name="Lewis E.E."/>
            <person name="Goodrich-Blair H."/>
            <person name="Stock S.P."/>
            <person name="Adams B.J."/>
            <person name="Sternberg P.W."/>
            <person name="Mortazavi A."/>
        </authorList>
    </citation>
    <scope>NUCLEOTIDE SEQUENCE [LARGE SCALE GENOMIC DNA]</scope>
    <source>
        <strain evidence="2 3">ALL</strain>
    </source>
</reference>
<dbReference type="Gene3D" id="1.10.10.60">
    <property type="entry name" value="Homeodomain-like"/>
    <property type="match status" value="1"/>
</dbReference>
<dbReference type="InterPro" id="IPR001356">
    <property type="entry name" value="HD"/>
</dbReference>
<accession>A0A4U5LZN2</accession>
<dbReference type="GO" id="GO:0003677">
    <property type="term" value="F:DNA binding"/>
    <property type="evidence" value="ECO:0007669"/>
    <property type="project" value="InterPro"/>
</dbReference>
<dbReference type="CDD" id="cd00086">
    <property type="entry name" value="homeodomain"/>
    <property type="match status" value="1"/>
</dbReference>
<sequence length="95" mass="11060">MESTSRLLQSSPLFYAFYRTPRSLRASVPKGPIRKRVRFSESQKERLRKFLKQNPSPNKILMETIAKEIWKTGESEGRKPAFLSETCVLKVEVDE</sequence>
<protein>
    <recommendedName>
        <fullName evidence="4">Homeobox domain-containing protein</fullName>
    </recommendedName>
</protein>
<keyword evidence="3" id="KW-1185">Reference proteome</keyword>
<dbReference type="GO" id="GO:0005634">
    <property type="term" value="C:nucleus"/>
    <property type="evidence" value="ECO:0007669"/>
    <property type="project" value="UniProtKB-SubCell"/>
</dbReference>
<comment type="caution">
    <text evidence="2">The sequence shown here is derived from an EMBL/GenBank/DDBJ whole genome shotgun (WGS) entry which is preliminary data.</text>
</comment>
<evidence type="ECO:0000313" key="3">
    <source>
        <dbReference type="Proteomes" id="UP000298663"/>
    </source>
</evidence>
<name>A0A4U5LZN2_STECR</name>
<gene>
    <name evidence="2" type="ORF">L596_028530</name>
</gene>
<dbReference type="EMBL" id="AZBU02000011">
    <property type="protein sequence ID" value="TKR61423.1"/>
    <property type="molecule type" value="Genomic_DNA"/>
</dbReference>
<dbReference type="Proteomes" id="UP000298663">
    <property type="component" value="Unassembled WGS sequence"/>
</dbReference>
<dbReference type="SUPFAM" id="SSF46689">
    <property type="entry name" value="Homeodomain-like"/>
    <property type="match status" value="1"/>
</dbReference>